<evidence type="ECO:0000313" key="3">
    <source>
        <dbReference type="EMBL" id="QKX49301.1"/>
    </source>
</evidence>
<dbReference type="Gene3D" id="3.40.30.10">
    <property type="entry name" value="Glutaredoxin"/>
    <property type="match status" value="1"/>
</dbReference>
<dbReference type="Proteomes" id="UP000509222">
    <property type="component" value="Chromosome"/>
</dbReference>
<evidence type="ECO:0000313" key="4">
    <source>
        <dbReference type="Proteomes" id="UP000509222"/>
    </source>
</evidence>
<comment type="subcellular location">
    <subcellularLocation>
        <location evidence="2">Cytoplasm</location>
    </subcellularLocation>
</comment>
<reference evidence="3 4" key="1">
    <citation type="submission" date="2020-04" db="EMBL/GenBank/DDBJ databases">
        <authorList>
            <person name="Pajer P."/>
            <person name="Broz P."/>
        </authorList>
    </citation>
    <scope>NUCLEOTIDE SEQUENCE [LARGE SCALE GENOMIC DNA]</scope>
    <source>
        <strain evidence="4">NRL-ATB46093</strain>
    </source>
</reference>
<dbReference type="CDD" id="cd03025">
    <property type="entry name" value="DsbA_FrnE_like"/>
    <property type="match status" value="1"/>
</dbReference>
<comment type="function">
    <text evidence="2">Adapter protein required for efficient degradation of Spx by ClpXP under non-stress conditions. Interaction with Spx stabilizes Spx and exposes the C-terminus of Spx for recognition and proteolysis by ClpXP.</text>
</comment>
<proteinExistence type="inferred from homology"/>
<protein>
    <recommendedName>
        <fullName evidence="2">ClpXP adapter protein SpxH</fullName>
    </recommendedName>
</protein>
<dbReference type="RefSeq" id="WP_036807319.1">
    <property type="nucleotide sequence ID" value="NZ_CP051177.1"/>
</dbReference>
<name>A0A7H8Q6Z6_9BACL</name>
<dbReference type="PANTHER" id="PTHR13887">
    <property type="entry name" value="GLUTATHIONE S-TRANSFERASE KAPPA"/>
    <property type="match status" value="1"/>
</dbReference>
<evidence type="ECO:0000256" key="1">
    <source>
        <dbReference type="ARBA" id="ARBA00022490"/>
    </source>
</evidence>
<organism evidence="3 4">
    <name type="scientific">Planococcus glaciei</name>
    <dbReference type="NCBI Taxonomy" id="459472"/>
    <lineage>
        <taxon>Bacteria</taxon>
        <taxon>Bacillati</taxon>
        <taxon>Bacillota</taxon>
        <taxon>Bacilli</taxon>
        <taxon>Bacillales</taxon>
        <taxon>Caryophanaceae</taxon>
        <taxon>Planococcus</taxon>
    </lineage>
</organism>
<dbReference type="HAMAP" id="MF_02245">
    <property type="entry name" value="Adapter_SpxH"/>
    <property type="match status" value="1"/>
</dbReference>
<comment type="similarity">
    <text evidence="2">Belongs to the SpxH family.</text>
</comment>
<keyword evidence="1 2" id="KW-0963">Cytoplasm</keyword>
<sequence length="265" mass="30884">MNNLDLVQEMDHQAKPLKPMELYVFFDPLNPECWELQGIIRKLQIEYGHYFSMRFVLSTKLFTLNKISKTVNVDTTNLSHPVLASVAVKAAELQGKRAGNRFLHKLQEYLLLQTKDVSSYAILLEIAEESELDQEEFKRDFHSVHTAKAFQCDMHITREMEIDEVPSIVFFNECIEDEGVKVSGLYSYDVYQTILQEMLGQERLNRQSPPSLEELFSKYSTLATREIASIYNISEQTAERELKKQLLQQKLERINLPDQTLWTLK</sequence>
<dbReference type="GO" id="GO:0005737">
    <property type="term" value="C:cytoplasm"/>
    <property type="evidence" value="ECO:0007669"/>
    <property type="project" value="UniProtKB-SubCell"/>
</dbReference>
<keyword evidence="4" id="KW-1185">Reference proteome</keyword>
<comment type="subunit">
    <text evidence="2">Interacts with Spx.</text>
</comment>
<reference evidence="4" key="2">
    <citation type="submission" date="2020-06" db="EMBL/GenBank/DDBJ databases">
        <title>Isolation of Planomicrobium glaciei.</title>
        <authorList>
            <person name="Malisova L."/>
            <person name="Safrankova R."/>
            <person name="Jakubu V."/>
            <person name="Spanelova P."/>
        </authorList>
    </citation>
    <scope>NUCLEOTIDE SEQUENCE [LARGE SCALE GENOMIC DNA]</scope>
    <source>
        <strain evidence="4">NRL-ATB46093</strain>
    </source>
</reference>
<dbReference type="InterPro" id="IPR046404">
    <property type="entry name" value="Adapter_SpxH"/>
</dbReference>
<dbReference type="AlphaFoldDB" id="A0A7H8Q6Z6"/>
<gene>
    <name evidence="2" type="primary">spxH</name>
    <name evidence="3" type="ORF">HF394_01205</name>
</gene>
<dbReference type="EMBL" id="CP051177">
    <property type="protein sequence ID" value="QKX49301.1"/>
    <property type="molecule type" value="Genomic_DNA"/>
</dbReference>
<accession>A0A7H8Q6Z6</accession>
<dbReference type="InterPro" id="IPR036249">
    <property type="entry name" value="Thioredoxin-like_sf"/>
</dbReference>
<dbReference type="PANTHER" id="PTHR13887:SF47">
    <property type="entry name" value="CLPXP ADAPTER PROTEIN SPXH"/>
    <property type="match status" value="1"/>
</dbReference>
<dbReference type="SUPFAM" id="SSF52833">
    <property type="entry name" value="Thioredoxin-like"/>
    <property type="match status" value="1"/>
</dbReference>
<evidence type="ECO:0000256" key="2">
    <source>
        <dbReference type="HAMAP-Rule" id="MF_02245"/>
    </source>
</evidence>
<dbReference type="Pfam" id="PF13743">
    <property type="entry name" value="Thioredoxin_5"/>
    <property type="match status" value="1"/>
</dbReference>